<protein>
    <recommendedName>
        <fullName evidence="3">Nif11 domain-containing protein</fullName>
    </recommendedName>
</protein>
<reference evidence="1" key="2">
    <citation type="journal article" date="2022" name="Microbiol. Resour. Announc.">
        <title>Metagenome Sequencing to Explore Phylogenomics of Terrestrial Cyanobacteria.</title>
        <authorList>
            <person name="Ward R.D."/>
            <person name="Stajich J.E."/>
            <person name="Johansen J.R."/>
            <person name="Huntemann M."/>
            <person name="Clum A."/>
            <person name="Foster B."/>
            <person name="Foster B."/>
            <person name="Roux S."/>
            <person name="Palaniappan K."/>
            <person name="Varghese N."/>
            <person name="Mukherjee S."/>
            <person name="Reddy T.B.K."/>
            <person name="Daum C."/>
            <person name="Copeland A."/>
            <person name="Chen I.A."/>
            <person name="Ivanova N.N."/>
            <person name="Kyrpides N.C."/>
            <person name="Shapiro N."/>
            <person name="Eloe-Fadrosh E.A."/>
            <person name="Pietrasiak N."/>
        </authorList>
    </citation>
    <scope>NUCLEOTIDE SEQUENCE</scope>
    <source>
        <strain evidence="1">GSE-TBD4-15B</strain>
    </source>
</reference>
<dbReference type="Proteomes" id="UP000707356">
    <property type="component" value="Unassembled WGS sequence"/>
</dbReference>
<dbReference type="EMBL" id="JAHHHV010000087">
    <property type="protein sequence ID" value="MBW4468299.1"/>
    <property type="molecule type" value="Genomic_DNA"/>
</dbReference>
<accession>A0A951U6U3</accession>
<comment type="caution">
    <text evidence="1">The sequence shown here is derived from an EMBL/GenBank/DDBJ whole genome shotgun (WGS) entry which is preliminary data.</text>
</comment>
<gene>
    <name evidence="1" type="ORF">KME07_22965</name>
</gene>
<evidence type="ECO:0008006" key="3">
    <source>
        <dbReference type="Google" id="ProtNLM"/>
    </source>
</evidence>
<name>A0A951U6U3_9CYAN</name>
<reference evidence="1" key="1">
    <citation type="submission" date="2021-05" db="EMBL/GenBank/DDBJ databases">
        <authorList>
            <person name="Pietrasiak N."/>
            <person name="Ward R."/>
            <person name="Stajich J.E."/>
            <person name="Kurbessoian T."/>
        </authorList>
    </citation>
    <scope>NUCLEOTIDE SEQUENCE</scope>
    <source>
        <strain evidence="1">GSE-TBD4-15B</strain>
    </source>
</reference>
<dbReference type="AlphaFoldDB" id="A0A951U6U3"/>
<sequence>MSVQAVFSLLQSIGSSETLQADLVKLGAAHNFDFTPEDLKAGVAQLASGELAPEQLTGVAGGIDNGSSWEIYDNTQA</sequence>
<evidence type="ECO:0000313" key="2">
    <source>
        <dbReference type="Proteomes" id="UP000707356"/>
    </source>
</evidence>
<organism evidence="1 2">
    <name type="scientific">Pegethrix bostrychoides GSE-TBD4-15B</name>
    <dbReference type="NCBI Taxonomy" id="2839662"/>
    <lineage>
        <taxon>Bacteria</taxon>
        <taxon>Bacillati</taxon>
        <taxon>Cyanobacteriota</taxon>
        <taxon>Cyanophyceae</taxon>
        <taxon>Oculatellales</taxon>
        <taxon>Oculatellaceae</taxon>
        <taxon>Pegethrix</taxon>
    </lineage>
</organism>
<proteinExistence type="predicted"/>
<evidence type="ECO:0000313" key="1">
    <source>
        <dbReference type="EMBL" id="MBW4468299.1"/>
    </source>
</evidence>